<evidence type="ECO:0000256" key="10">
    <source>
        <dbReference type="ARBA" id="ARBA00037986"/>
    </source>
</evidence>
<dbReference type="AlphaFoldDB" id="A0A0F4ZDA9"/>
<protein>
    <recommendedName>
        <fullName evidence="13">CBM1 domain-containing protein</fullName>
    </recommendedName>
</protein>
<evidence type="ECO:0000256" key="8">
    <source>
        <dbReference type="ARBA" id="ARBA00023295"/>
    </source>
</evidence>
<dbReference type="Gene3D" id="2.70.50.70">
    <property type="match status" value="1"/>
</dbReference>
<evidence type="ECO:0000256" key="12">
    <source>
        <dbReference type="SAM" id="SignalP"/>
    </source>
</evidence>
<dbReference type="SUPFAM" id="SSF110296">
    <property type="entry name" value="Oligoxyloglucan reducing end-specific cellobiohydrolase"/>
    <property type="match status" value="2"/>
</dbReference>
<dbReference type="PANTHER" id="PTHR43739">
    <property type="entry name" value="XYLOGLUCANASE (EUROFUNG)"/>
    <property type="match status" value="1"/>
</dbReference>
<feature type="signal peptide" evidence="12">
    <location>
        <begin position="1"/>
        <end position="20"/>
    </location>
</feature>
<gene>
    <name evidence="14" type="ORF">TD95_003225</name>
</gene>
<feature type="region of interest" description="Disordered" evidence="11">
    <location>
        <begin position="325"/>
        <end position="349"/>
    </location>
</feature>
<reference evidence="14 15" key="1">
    <citation type="submission" date="2015-03" db="EMBL/GenBank/DDBJ databases">
        <authorList>
            <person name="Radwan O."/>
            <person name="Al-Naeli F.A."/>
            <person name="Rendon G.A."/>
            <person name="Fields C."/>
        </authorList>
    </citation>
    <scope>NUCLEOTIDE SEQUENCE [LARGE SCALE GENOMIC DNA]</scope>
    <source>
        <strain evidence="14">CR-DP1</strain>
    </source>
</reference>
<evidence type="ECO:0000256" key="5">
    <source>
        <dbReference type="ARBA" id="ARBA00023008"/>
    </source>
</evidence>
<organism evidence="14 15">
    <name type="scientific">Thielaviopsis punctulata</name>
    <dbReference type="NCBI Taxonomy" id="72032"/>
    <lineage>
        <taxon>Eukaryota</taxon>
        <taxon>Fungi</taxon>
        <taxon>Dikarya</taxon>
        <taxon>Ascomycota</taxon>
        <taxon>Pezizomycotina</taxon>
        <taxon>Sordariomycetes</taxon>
        <taxon>Hypocreomycetidae</taxon>
        <taxon>Microascales</taxon>
        <taxon>Ceratocystidaceae</taxon>
        <taxon>Thielaviopsis</taxon>
    </lineage>
</organism>
<dbReference type="GO" id="GO:0046872">
    <property type="term" value="F:metal ion binding"/>
    <property type="evidence" value="ECO:0007669"/>
    <property type="project" value="UniProtKB-KW"/>
</dbReference>
<evidence type="ECO:0000256" key="3">
    <source>
        <dbReference type="ARBA" id="ARBA00022801"/>
    </source>
</evidence>
<dbReference type="InterPro" id="IPR035971">
    <property type="entry name" value="CBD_sf"/>
</dbReference>
<dbReference type="GO" id="GO:0004497">
    <property type="term" value="F:monooxygenase activity"/>
    <property type="evidence" value="ECO:0007669"/>
    <property type="project" value="UniProtKB-KW"/>
</dbReference>
<feature type="domain" description="CBM1" evidence="13">
    <location>
        <begin position="1091"/>
        <end position="1127"/>
    </location>
</feature>
<dbReference type="OrthoDB" id="2151161at2759"/>
<dbReference type="PROSITE" id="PS00562">
    <property type="entry name" value="CBM1_1"/>
    <property type="match status" value="1"/>
</dbReference>
<dbReference type="GO" id="GO:0030248">
    <property type="term" value="F:cellulose binding"/>
    <property type="evidence" value="ECO:0007669"/>
    <property type="project" value="InterPro"/>
</dbReference>
<keyword evidence="5" id="KW-0186">Copper</keyword>
<dbReference type="CDD" id="cd21175">
    <property type="entry name" value="LPMO_AA9"/>
    <property type="match status" value="1"/>
</dbReference>
<sequence length="1127" mass="115231">MPSFTSTVAAALFSAAAVSAHGHVTNIVHDKAFFQGWDINKGMGYNNYYPDTVGWPNTVTDNGFVDQSGYASPDIVCHRGANASEGYATVAAGDIVQLDWTPWPESHKGPVIDYMAACPDAGCGSVPKTSLEFFKVSQVGLVDESLQNGKWGADLLRLNNNTWEVQVPKALAPGFYVLRNEIIALHSTGAPQNYPQCVTLKVTGTGTDKPSGVVGEKLYTSGAAINSFNIYASSTSYSIPGPTLIAGATPILKQSSEAALSTITPTTVSSGAVATGSSGSGSAAAPAAATTSAAAAGSSAAASSGPSSTAATAAATSQAAASTTSASSAAATTSASPSKGSCNKRKRAHARGGGFVPSVVFHPNVSGVAYLRTDIGGVYRMNSDQTWTPITDSITFNSSWHNWGCDALAVDPQDENKVYAAVGGNMPGRGMGERLAVDPANSNIIYFGARSGKGLWRSTDGGKTFSNVTSFTDTGPFAPNPQDSSGYNSDPQGLTFVTFDTTSGTVDGATARIFVGTADNSTSGASVWQTKDAGKTWSAVEGQPGKYFPHKCRLSPSEQALYLSYSDGTGPYDGTMGGVYRYDLRKNSWTNITPVSGSDLYFGFGGLSVDIKKPGTVMVAALNSWFPDAQIFRSTDSGATWTQLWEWTSYPSRDLYYGSDYSAAPWIEEFLQGDTKKLGWMIESLEIDPHDSDHWVYGTGLTLFGGNDLTKWDTVHNISIDIMATGIEEMAVLGLASVPGGTELLAAVGDDSGFSFASSADLGTPPKTMWGTPKFTSSTGVDYAGASPKTVVRIGNSAGSPQVAMSNDGGATWYANQAAGTTAEGGSVALSADATSIVWSSANSGVMHSSNSASFSAVSSLPSGAVVASDKKNAKYFYAGSGSSFYVSSDGGATFSASSSALSGVSSVRAIAAHPSTAGQIYVSTNAGVFVSTDFGKTFSALGKGTISNAYAIALGKGSAGTNIYVLADGPAGAKLYASADNGKTWSDIQGNSQGFGSLAGCVLAGSNNEANQVYVGTNGRGVIYASGTVSGGTAATSDFVSTVAAETATDTSQAASATHTTFSTAVVSSTSSSAPATSSASSSSGGSASGTVGQYGQCGGTNWTGPTSCVSGFTCKAMNPYYSQCV</sequence>
<proteinExistence type="inferred from homology"/>
<evidence type="ECO:0000256" key="6">
    <source>
        <dbReference type="ARBA" id="ARBA00023033"/>
    </source>
</evidence>
<evidence type="ECO:0000313" key="15">
    <source>
        <dbReference type="Proteomes" id="UP000033483"/>
    </source>
</evidence>
<evidence type="ECO:0000256" key="4">
    <source>
        <dbReference type="ARBA" id="ARBA00023002"/>
    </source>
</evidence>
<dbReference type="PROSITE" id="PS51164">
    <property type="entry name" value="CBM1_2"/>
    <property type="match status" value="1"/>
</dbReference>
<evidence type="ECO:0000259" key="13">
    <source>
        <dbReference type="PROSITE" id="PS51164"/>
    </source>
</evidence>
<comment type="caution">
    <text evidence="14">The sequence shown here is derived from an EMBL/GenBank/DDBJ whole genome shotgun (WGS) entry which is preliminary data.</text>
</comment>
<dbReference type="PANTHER" id="PTHR43739:SF2">
    <property type="entry name" value="OLIGOXYLOGLUCAN-REDUCING END-SPECIFIC XYLOGLUCANASE-RELATED"/>
    <property type="match status" value="1"/>
</dbReference>
<keyword evidence="8" id="KW-0326">Glycosidase</keyword>
<keyword evidence="6" id="KW-0503">Monooxygenase</keyword>
<keyword evidence="3" id="KW-0378">Hydrolase</keyword>
<dbReference type="InterPro" id="IPR052025">
    <property type="entry name" value="Xyloglucanase_GH74"/>
</dbReference>
<dbReference type="Proteomes" id="UP000033483">
    <property type="component" value="Unassembled WGS sequence"/>
</dbReference>
<keyword evidence="2 12" id="KW-0732">Signal</keyword>
<evidence type="ECO:0000256" key="1">
    <source>
        <dbReference type="ARBA" id="ARBA00022723"/>
    </source>
</evidence>
<keyword evidence="4" id="KW-0560">Oxidoreductase</keyword>
<dbReference type="Pfam" id="PF03443">
    <property type="entry name" value="AA9"/>
    <property type="match status" value="1"/>
</dbReference>
<dbReference type="GO" id="GO:0000272">
    <property type="term" value="P:polysaccharide catabolic process"/>
    <property type="evidence" value="ECO:0007669"/>
    <property type="project" value="UniProtKB-KW"/>
</dbReference>
<dbReference type="GO" id="GO:0010411">
    <property type="term" value="P:xyloglucan metabolic process"/>
    <property type="evidence" value="ECO:0007669"/>
    <property type="project" value="TreeGrafter"/>
</dbReference>
<dbReference type="GO" id="GO:0005576">
    <property type="term" value="C:extracellular region"/>
    <property type="evidence" value="ECO:0007669"/>
    <property type="project" value="InterPro"/>
</dbReference>
<evidence type="ECO:0000256" key="9">
    <source>
        <dbReference type="ARBA" id="ARBA00023326"/>
    </source>
</evidence>
<dbReference type="Pfam" id="PF00734">
    <property type="entry name" value="CBM_1"/>
    <property type="match status" value="1"/>
</dbReference>
<keyword evidence="7" id="KW-0119">Carbohydrate metabolism</keyword>
<dbReference type="InterPro" id="IPR015943">
    <property type="entry name" value="WD40/YVTN_repeat-like_dom_sf"/>
</dbReference>
<dbReference type="SUPFAM" id="SSF57180">
    <property type="entry name" value="Cellulose-binding domain"/>
    <property type="match status" value="1"/>
</dbReference>
<dbReference type="InterPro" id="IPR005103">
    <property type="entry name" value="AA9_LPMO"/>
</dbReference>
<name>A0A0F4ZDA9_9PEZI</name>
<keyword evidence="15" id="KW-1185">Reference proteome</keyword>
<feature type="chain" id="PRO_5002482436" description="CBM1 domain-containing protein" evidence="12">
    <location>
        <begin position="21"/>
        <end position="1127"/>
    </location>
</feature>
<feature type="compositionally biased region" description="Low complexity" evidence="11">
    <location>
        <begin position="325"/>
        <end position="338"/>
    </location>
</feature>
<accession>A0A0F4ZDA9</accession>
<dbReference type="SMART" id="SM00236">
    <property type="entry name" value="fCBD"/>
    <property type="match status" value="1"/>
</dbReference>
<evidence type="ECO:0000313" key="14">
    <source>
        <dbReference type="EMBL" id="KKA28497.1"/>
    </source>
</evidence>
<evidence type="ECO:0000256" key="11">
    <source>
        <dbReference type="SAM" id="MobiDB-lite"/>
    </source>
</evidence>
<evidence type="ECO:0000256" key="2">
    <source>
        <dbReference type="ARBA" id="ARBA00022729"/>
    </source>
</evidence>
<dbReference type="CDD" id="cd15482">
    <property type="entry name" value="Sialidase_non-viral"/>
    <property type="match status" value="1"/>
</dbReference>
<dbReference type="GO" id="GO:0016798">
    <property type="term" value="F:hydrolase activity, acting on glycosyl bonds"/>
    <property type="evidence" value="ECO:0007669"/>
    <property type="project" value="UniProtKB-KW"/>
</dbReference>
<dbReference type="InterPro" id="IPR000254">
    <property type="entry name" value="CBD"/>
</dbReference>
<dbReference type="EMBL" id="LAEV01001304">
    <property type="protein sequence ID" value="KKA28497.1"/>
    <property type="molecule type" value="Genomic_DNA"/>
</dbReference>
<evidence type="ECO:0000256" key="7">
    <source>
        <dbReference type="ARBA" id="ARBA00023277"/>
    </source>
</evidence>
<keyword evidence="1" id="KW-0479">Metal-binding</keyword>
<keyword evidence="9" id="KW-0624">Polysaccharide degradation</keyword>
<comment type="similarity">
    <text evidence="10">Belongs to the glycosyl hydrolase 74 family.</text>
</comment>
<dbReference type="Gene3D" id="2.130.10.10">
    <property type="entry name" value="YVTN repeat-like/Quinoprotein amine dehydrogenase"/>
    <property type="match status" value="3"/>
</dbReference>